<evidence type="ECO:0000313" key="3">
    <source>
        <dbReference type="Proteomes" id="UP000176952"/>
    </source>
</evidence>
<evidence type="ECO:0000256" key="1">
    <source>
        <dbReference type="SAM" id="MobiDB-lite"/>
    </source>
</evidence>
<dbReference type="AlphaFoldDB" id="A0A1G2B278"/>
<protein>
    <submittedName>
        <fullName evidence="2">Uncharacterized protein</fullName>
    </submittedName>
</protein>
<feature type="compositionally biased region" description="Basic and acidic residues" evidence="1">
    <location>
        <begin position="7"/>
        <end position="27"/>
    </location>
</feature>
<gene>
    <name evidence="2" type="ORF">A3F54_02795</name>
</gene>
<accession>A0A1G2B278</accession>
<dbReference type="EMBL" id="MHKD01000021">
    <property type="protein sequence ID" value="OGY83264.1"/>
    <property type="molecule type" value="Genomic_DNA"/>
</dbReference>
<sequence>MAQTPEKFPKSVESEGVKSEKENREGPQQESEEAENGLMTAEQELQTLQQELSETEQALLQIDTEAGQASLRQSITEIKTEMTALQTKVAELREQKDALPTDTETKESQLTPEEQALKEQAESIVTDIKSSIGEIKNEKLKQELEEVVEKMSAGEYYSFALNRLLKSDALDVGFYLEPPSDFPAGVESVRSAVGAGSNEYDSDRFGEIFKDQIDAKLQRRMTVLDEDGELPKYPDSPSSFADKAAEDLYQQKHEAVRKEILAIRAKEEAAMGEKLSLPIRNTLRAYDVKAQEMRKDPEYQHDNEIISQMKEKIDDRVNELLSAENALRVEKRRKAA</sequence>
<evidence type="ECO:0000313" key="2">
    <source>
        <dbReference type="EMBL" id="OGY83264.1"/>
    </source>
</evidence>
<dbReference type="Proteomes" id="UP000176952">
    <property type="component" value="Unassembled WGS sequence"/>
</dbReference>
<feature type="region of interest" description="Disordered" evidence="1">
    <location>
        <begin position="1"/>
        <end position="41"/>
    </location>
</feature>
<organism evidence="2 3">
    <name type="scientific">Candidatus Kerfeldbacteria bacterium RIFCSPHIGHO2_12_FULL_48_17</name>
    <dbReference type="NCBI Taxonomy" id="1798542"/>
    <lineage>
        <taxon>Bacteria</taxon>
        <taxon>Candidatus Kerfeldiibacteriota</taxon>
    </lineage>
</organism>
<feature type="region of interest" description="Disordered" evidence="1">
    <location>
        <begin position="91"/>
        <end position="122"/>
    </location>
</feature>
<name>A0A1G2B278_9BACT</name>
<dbReference type="Gene3D" id="1.10.287.1490">
    <property type="match status" value="1"/>
</dbReference>
<comment type="caution">
    <text evidence="2">The sequence shown here is derived from an EMBL/GenBank/DDBJ whole genome shotgun (WGS) entry which is preliminary data.</text>
</comment>
<proteinExistence type="predicted"/>
<feature type="compositionally biased region" description="Basic and acidic residues" evidence="1">
    <location>
        <begin position="91"/>
        <end position="107"/>
    </location>
</feature>
<reference evidence="2 3" key="1">
    <citation type="journal article" date="2016" name="Nat. Commun.">
        <title>Thousands of microbial genomes shed light on interconnected biogeochemical processes in an aquifer system.</title>
        <authorList>
            <person name="Anantharaman K."/>
            <person name="Brown C.T."/>
            <person name="Hug L.A."/>
            <person name="Sharon I."/>
            <person name="Castelle C.J."/>
            <person name="Probst A.J."/>
            <person name="Thomas B.C."/>
            <person name="Singh A."/>
            <person name="Wilkins M.J."/>
            <person name="Karaoz U."/>
            <person name="Brodie E.L."/>
            <person name="Williams K.H."/>
            <person name="Hubbard S.S."/>
            <person name="Banfield J.F."/>
        </authorList>
    </citation>
    <scope>NUCLEOTIDE SEQUENCE [LARGE SCALE GENOMIC DNA]</scope>
</reference>
<dbReference type="STRING" id="1798542.A3F54_02795"/>